<reference evidence="1" key="1">
    <citation type="submission" date="2021-03" db="EMBL/GenBank/DDBJ databases">
        <title>Chromosome level genome of the anhydrobiotic midge Polypedilum vanderplanki.</title>
        <authorList>
            <person name="Yoshida Y."/>
            <person name="Kikawada T."/>
            <person name="Gusev O."/>
        </authorList>
    </citation>
    <scope>NUCLEOTIDE SEQUENCE</scope>
    <source>
        <strain evidence="1">NIAS01</strain>
        <tissue evidence="1">Whole body or cell culture</tissue>
    </source>
</reference>
<evidence type="ECO:0000313" key="2">
    <source>
        <dbReference type="Proteomes" id="UP001107558"/>
    </source>
</evidence>
<dbReference type="AlphaFoldDB" id="A0A9J6CNC4"/>
<comment type="caution">
    <text evidence="1">The sequence shown here is derived from an EMBL/GenBank/DDBJ whole genome shotgun (WGS) entry which is preliminary data.</text>
</comment>
<keyword evidence="2" id="KW-1185">Reference proteome</keyword>
<gene>
    <name evidence="1" type="ORF">PVAND_012652</name>
</gene>
<evidence type="ECO:0008006" key="3">
    <source>
        <dbReference type="Google" id="ProtNLM"/>
    </source>
</evidence>
<dbReference type="EMBL" id="JADBJN010000001">
    <property type="protein sequence ID" value="KAG5683367.1"/>
    <property type="molecule type" value="Genomic_DNA"/>
</dbReference>
<accession>A0A9J6CNC4</accession>
<evidence type="ECO:0000313" key="1">
    <source>
        <dbReference type="EMBL" id="KAG5683367.1"/>
    </source>
</evidence>
<dbReference type="Proteomes" id="UP001107558">
    <property type="component" value="Chromosome 1"/>
</dbReference>
<organism evidence="1 2">
    <name type="scientific">Polypedilum vanderplanki</name>
    <name type="common">Sleeping chironomid midge</name>
    <dbReference type="NCBI Taxonomy" id="319348"/>
    <lineage>
        <taxon>Eukaryota</taxon>
        <taxon>Metazoa</taxon>
        <taxon>Ecdysozoa</taxon>
        <taxon>Arthropoda</taxon>
        <taxon>Hexapoda</taxon>
        <taxon>Insecta</taxon>
        <taxon>Pterygota</taxon>
        <taxon>Neoptera</taxon>
        <taxon>Endopterygota</taxon>
        <taxon>Diptera</taxon>
        <taxon>Nematocera</taxon>
        <taxon>Chironomoidea</taxon>
        <taxon>Chironomidae</taxon>
        <taxon>Chironominae</taxon>
        <taxon>Polypedilum</taxon>
        <taxon>Polypedilum</taxon>
    </lineage>
</organism>
<name>A0A9J6CNC4_POLVA</name>
<protein>
    <recommendedName>
        <fullName evidence="3">MADF domain-containing protein</fullName>
    </recommendedName>
</protein>
<proteinExistence type="predicted"/>
<sequence>MGKSFIHSVLEVSVHKIIFMKLQNKELCDDSISNLIETLPLSETLENFEDFFPIEFTWRTVFKTKDEDIFQLITAKYGIPFKLIKSKFDNMKRQYRRYIREERQLKKWMSFYCENEAHSNILHISFKSDDVEMQKNKNHNTSNGIKLAPSTEIQMDIDAEILTKSSNLTQPSEIENDQNFISSLNFWNENSRNDQKKFETISFK</sequence>